<dbReference type="InterPro" id="IPR000086">
    <property type="entry name" value="NUDIX_hydrolase_dom"/>
</dbReference>
<dbReference type="EMBL" id="MK500319">
    <property type="protein sequence ID" value="QBK85353.1"/>
    <property type="molecule type" value="Genomic_DNA"/>
</dbReference>
<keyword evidence="4" id="KW-0460">Magnesium</keyword>
<dbReference type="Pfam" id="PF00293">
    <property type="entry name" value="NUDIX"/>
    <property type="match status" value="1"/>
</dbReference>
<evidence type="ECO:0000256" key="4">
    <source>
        <dbReference type="ARBA" id="ARBA00022842"/>
    </source>
</evidence>
<dbReference type="PANTHER" id="PTHR21340:SF0">
    <property type="entry name" value="BIS(5'-NUCLEOSYL)-TETRAPHOSPHATASE [ASYMMETRICAL]"/>
    <property type="match status" value="1"/>
</dbReference>
<dbReference type="SUPFAM" id="SSF55811">
    <property type="entry name" value="Nudix"/>
    <property type="match status" value="1"/>
</dbReference>
<evidence type="ECO:0000256" key="2">
    <source>
        <dbReference type="ARBA" id="ARBA00001946"/>
    </source>
</evidence>
<name>A0A481YQ17_9VIRU</name>
<evidence type="ECO:0000259" key="6">
    <source>
        <dbReference type="PROSITE" id="PS51462"/>
    </source>
</evidence>
<organism evidence="7">
    <name type="scientific">Iridovirus LCIVAC01</name>
    <dbReference type="NCBI Taxonomy" id="2506607"/>
    <lineage>
        <taxon>Viruses</taxon>
        <taxon>Varidnaviria</taxon>
        <taxon>Bamfordvirae</taxon>
        <taxon>Nucleocytoviricota</taxon>
        <taxon>Megaviricetes</taxon>
        <taxon>Pimascovirales</taxon>
        <taxon>Pimascovirales incertae sedis</taxon>
        <taxon>Iridoviridae</taxon>
    </lineage>
</organism>
<sequence>MIYSCLDNCCTIQIEKYNPVFHHRHDNKRRYKAGAFICDPTTRKILLVQSRGRLWGPPKGTMDDDESIEECAIREVKEETGLDVERNNFTDFVSIKNRATYYYMEMSQCPVKVQDHIPGNDANGIGWINIDCLDKLIKNGDIQITQHCRHIIQKFLDCDL</sequence>
<dbReference type="CDD" id="cd02883">
    <property type="entry name" value="NUDIX_Hydrolase"/>
    <property type="match status" value="1"/>
</dbReference>
<dbReference type="InterPro" id="IPR051325">
    <property type="entry name" value="Nudix_hydrolase_domain"/>
</dbReference>
<evidence type="ECO:0000256" key="3">
    <source>
        <dbReference type="ARBA" id="ARBA00022801"/>
    </source>
</evidence>
<dbReference type="GO" id="GO:0006754">
    <property type="term" value="P:ATP biosynthetic process"/>
    <property type="evidence" value="ECO:0007669"/>
    <property type="project" value="TreeGrafter"/>
</dbReference>
<dbReference type="PROSITE" id="PS00893">
    <property type="entry name" value="NUDIX_BOX"/>
    <property type="match status" value="1"/>
</dbReference>
<dbReference type="InterPro" id="IPR020084">
    <property type="entry name" value="NUDIX_hydrolase_CS"/>
</dbReference>
<dbReference type="Gene3D" id="3.90.79.10">
    <property type="entry name" value="Nucleoside Triphosphate Pyrophosphohydrolase"/>
    <property type="match status" value="1"/>
</dbReference>
<keyword evidence="3 7" id="KW-0378">Hydrolase</keyword>
<keyword evidence="5" id="KW-0464">Manganese</keyword>
<protein>
    <submittedName>
        <fullName evidence="7">NUDIX hydrolase</fullName>
    </submittedName>
</protein>
<dbReference type="GO" id="GO:0004081">
    <property type="term" value="F:bis(5'-nucleosyl)-tetraphosphatase (asymmetrical) activity"/>
    <property type="evidence" value="ECO:0007669"/>
    <property type="project" value="TreeGrafter"/>
</dbReference>
<gene>
    <name evidence="7" type="ORF">LCIVAC01_01620</name>
</gene>
<reference evidence="7" key="1">
    <citation type="journal article" date="2019" name="MBio">
        <title>Virus Genomes from Deep Sea Sediments Expand the Ocean Megavirome and Support Independent Origins of Viral Gigantism.</title>
        <authorList>
            <person name="Backstrom D."/>
            <person name="Yutin N."/>
            <person name="Jorgensen S.L."/>
            <person name="Dharamshi J."/>
            <person name="Homa F."/>
            <person name="Zaremba-Niedwiedzka K."/>
            <person name="Spang A."/>
            <person name="Wolf Y.I."/>
            <person name="Koonin E.V."/>
            <person name="Ettema T.J."/>
        </authorList>
    </citation>
    <scope>NUCLEOTIDE SEQUENCE</scope>
</reference>
<dbReference type="InterPro" id="IPR015797">
    <property type="entry name" value="NUDIX_hydrolase-like_dom_sf"/>
</dbReference>
<comment type="cofactor">
    <cofactor evidence="2">
        <name>Mg(2+)</name>
        <dbReference type="ChEBI" id="CHEBI:18420"/>
    </cofactor>
</comment>
<comment type="cofactor">
    <cofactor evidence="1">
        <name>Mn(2+)</name>
        <dbReference type="ChEBI" id="CHEBI:29035"/>
    </cofactor>
</comment>
<evidence type="ECO:0000256" key="1">
    <source>
        <dbReference type="ARBA" id="ARBA00001936"/>
    </source>
</evidence>
<evidence type="ECO:0000313" key="7">
    <source>
        <dbReference type="EMBL" id="QBK85353.1"/>
    </source>
</evidence>
<dbReference type="PROSITE" id="PS51462">
    <property type="entry name" value="NUDIX"/>
    <property type="match status" value="1"/>
</dbReference>
<accession>A0A481YQ17</accession>
<evidence type="ECO:0000256" key="5">
    <source>
        <dbReference type="ARBA" id="ARBA00023211"/>
    </source>
</evidence>
<dbReference type="PANTHER" id="PTHR21340">
    <property type="entry name" value="DIADENOSINE 5,5-P1,P4-TETRAPHOSPHATE PYROPHOSPHOHYDROLASE MUTT"/>
    <property type="match status" value="1"/>
</dbReference>
<dbReference type="InterPro" id="IPR020476">
    <property type="entry name" value="Nudix_hydrolase"/>
</dbReference>
<proteinExistence type="predicted"/>
<dbReference type="PRINTS" id="PR00502">
    <property type="entry name" value="NUDIXFAMILY"/>
</dbReference>
<feature type="domain" description="Nudix hydrolase" evidence="6">
    <location>
        <begin position="28"/>
        <end position="150"/>
    </location>
</feature>
<dbReference type="GO" id="GO:0006167">
    <property type="term" value="P:AMP biosynthetic process"/>
    <property type="evidence" value="ECO:0007669"/>
    <property type="project" value="TreeGrafter"/>
</dbReference>